<evidence type="ECO:0000313" key="3">
    <source>
        <dbReference type="Proteomes" id="UP001321749"/>
    </source>
</evidence>
<accession>A0AAV9HQ49</accession>
<feature type="region of interest" description="Disordered" evidence="1">
    <location>
        <begin position="393"/>
        <end position="480"/>
    </location>
</feature>
<feature type="compositionally biased region" description="Basic and acidic residues" evidence="1">
    <location>
        <begin position="421"/>
        <end position="433"/>
    </location>
</feature>
<reference evidence="2" key="2">
    <citation type="submission" date="2023-06" db="EMBL/GenBank/DDBJ databases">
        <authorList>
            <consortium name="Lawrence Berkeley National Laboratory"/>
            <person name="Mondo S.J."/>
            <person name="Hensen N."/>
            <person name="Bonometti L."/>
            <person name="Westerberg I."/>
            <person name="Brannstrom I.O."/>
            <person name="Guillou S."/>
            <person name="Cros-Aarteil S."/>
            <person name="Calhoun S."/>
            <person name="Haridas S."/>
            <person name="Kuo A."/>
            <person name="Pangilinan J."/>
            <person name="Riley R."/>
            <person name="Labutti K."/>
            <person name="Andreopoulos B."/>
            <person name="Lipzen A."/>
            <person name="Chen C."/>
            <person name="Yanf M."/>
            <person name="Daum C."/>
            <person name="Ng V."/>
            <person name="Clum A."/>
            <person name="Steindorff A."/>
            <person name="Ohm R."/>
            <person name="Martin F."/>
            <person name="Silar P."/>
            <person name="Natvig D."/>
            <person name="Lalanne C."/>
            <person name="Gautier V."/>
            <person name="Ament-Velasquez S.L."/>
            <person name="Kruys A."/>
            <person name="Hutchinson M.I."/>
            <person name="Powell A.J."/>
            <person name="Barry K."/>
            <person name="Miller A.N."/>
            <person name="Grigoriev I.V."/>
            <person name="Debuchy R."/>
            <person name="Gladieux P."/>
            <person name="Thoren M.H."/>
            <person name="Johannesson H."/>
        </authorList>
    </citation>
    <scope>NUCLEOTIDE SEQUENCE</scope>
    <source>
        <strain evidence="2">PSN324</strain>
    </source>
</reference>
<keyword evidence="3" id="KW-1185">Reference proteome</keyword>
<sequence>MGGKTWSAAEERPFWRYCMVRSHKRTERQWEAIRDKTMQEIIAEKLEIMDWTEIANEMQRWADENGEVRRVYTYLSCYQEKKRRGLVDNTGDPARSRSQRIKEQLDAAADDMGGVDNRANRIMMMMMMAGRDMVTPARAADNKERRQQKMKSRRDRENSLIIGMEESRTPASDHHVSTVGREDRDADDLPDNGSMPSTAAPERESAIRSDKISLPPLSLLSFPEMPQHGRMSAHHLNRSELFSREYGSEIGVVYDMNGRAYGPRNSYSYGPQQVLKLEQDYSYHNGGQNWQNQGATSDGYLSQRSGSHMPRHSGNSWYLPSMTSVYHQTSINQQSQAQVPTVSGQLAKFHSTYAAQQTTSASSQAQPAQAHALPPMQEFKTANTLLSMQQPDEYHSTHASPVNVANGMGHTNSKSAVAEPAHPEPRDSSDRHAPSVWQGQQSWDNRSGYANNDDYAHATEQTGHTVGHPQAASAKYRQPS</sequence>
<name>A0AAV9HQ49_9PEZI</name>
<comment type="caution">
    <text evidence="2">The sequence shown here is derived from an EMBL/GenBank/DDBJ whole genome shotgun (WGS) entry which is preliminary data.</text>
</comment>
<organism evidence="2 3">
    <name type="scientific">Cladorrhinum samala</name>
    <dbReference type="NCBI Taxonomy" id="585594"/>
    <lineage>
        <taxon>Eukaryota</taxon>
        <taxon>Fungi</taxon>
        <taxon>Dikarya</taxon>
        <taxon>Ascomycota</taxon>
        <taxon>Pezizomycotina</taxon>
        <taxon>Sordariomycetes</taxon>
        <taxon>Sordariomycetidae</taxon>
        <taxon>Sordariales</taxon>
        <taxon>Podosporaceae</taxon>
        <taxon>Cladorrhinum</taxon>
    </lineage>
</organism>
<dbReference type="EMBL" id="MU864979">
    <property type="protein sequence ID" value="KAK4461994.1"/>
    <property type="molecule type" value="Genomic_DNA"/>
</dbReference>
<evidence type="ECO:0000256" key="1">
    <source>
        <dbReference type="SAM" id="MobiDB-lite"/>
    </source>
</evidence>
<feature type="compositionally biased region" description="Polar residues" evidence="1">
    <location>
        <begin position="437"/>
        <end position="450"/>
    </location>
</feature>
<evidence type="ECO:0008006" key="4">
    <source>
        <dbReference type="Google" id="ProtNLM"/>
    </source>
</evidence>
<protein>
    <recommendedName>
        <fullName evidence="4">Clr5 domain-containing protein</fullName>
    </recommendedName>
</protein>
<dbReference type="Proteomes" id="UP001321749">
    <property type="component" value="Unassembled WGS sequence"/>
</dbReference>
<feature type="region of interest" description="Disordered" evidence="1">
    <location>
        <begin position="137"/>
        <end position="209"/>
    </location>
</feature>
<feature type="compositionally biased region" description="Basic and acidic residues" evidence="1">
    <location>
        <begin position="165"/>
        <end position="184"/>
    </location>
</feature>
<feature type="compositionally biased region" description="Polar residues" evidence="1">
    <location>
        <begin position="285"/>
        <end position="306"/>
    </location>
</feature>
<dbReference type="AlphaFoldDB" id="A0AAV9HQ49"/>
<feature type="region of interest" description="Disordered" evidence="1">
    <location>
        <begin position="285"/>
        <end position="311"/>
    </location>
</feature>
<proteinExistence type="predicted"/>
<evidence type="ECO:0000313" key="2">
    <source>
        <dbReference type="EMBL" id="KAK4461994.1"/>
    </source>
</evidence>
<reference evidence="2" key="1">
    <citation type="journal article" date="2023" name="Mol. Phylogenet. Evol.">
        <title>Genome-scale phylogeny and comparative genomics of the fungal order Sordariales.</title>
        <authorList>
            <person name="Hensen N."/>
            <person name="Bonometti L."/>
            <person name="Westerberg I."/>
            <person name="Brannstrom I.O."/>
            <person name="Guillou S."/>
            <person name="Cros-Aarteil S."/>
            <person name="Calhoun S."/>
            <person name="Haridas S."/>
            <person name="Kuo A."/>
            <person name="Mondo S."/>
            <person name="Pangilinan J."/>
            <person name="Riley R."/>
            <person name="LaButti K."/>
            <person name="Andreopoulos B."/>
            <person name="Lipzen A."/>
            <person name="Chen C."/>
            <person name="Yan M."/>
            <person name="Daum C."/>
            <person name="Ng V."/>
            <person name="Clum A."/>
            <person name="Steindorff A."/>
            <person name="Ohm R.A."/>
            <person name="Martin F."/>
            <person name="Silar P."/>
            <person name="Natvig D.O."/>
            <person name="Lalanne C."/>
            <person name="Gautier V."/>
            <person name="Ament-Velasquez S.L."/>
            <person name="Kruys A."/>
            <person name="Hutchinson M.I."/>
            <person name="Powell A.J."/>
            <person name="Barry K."/>
            <person name="Miller A.N."/>
            <person name="Grigoriev I.V."/>
            <person name="Debuchy R."/>
            <person name="Gladieux P."/>
            <person name="Hiltunen Thoren M."/>
            <person name="Johannesson H."/>
        </authorList>
    </citation>
    <scope>NUCLEOTIDE SEQUENCE</scope>
    <source>
        <strain evidence="2">PSN324</strain>
    </source>
</reference>
<gene>
    <name evidence="2" type="ORF">QBC42DRAFT_251894</name>
</gene>